<evidence type="ECO:0000313" key="6">
    <source>
        <dbReference type="EMBL" id="KAJ4460538.1"/>
    </source>
</evidence>
<gene>
    <name evidence="6" type="ORF">PAPYR_3159</name>
</gene>
<dbReference type="SUPFAM" id="SSF52058">
    <property type="entry name" value="L domain-like"/>
    <property type="match status" value="1"/>
</dbReference>
<proteinExistence type="predicted"/>
<dbReference type="EMBL" id="JAPMOS010000012">
    <property type="protein sequence ID" value="KAJ4460538.1"/>
    <property type="molecule type" value="Genomic_DNA"/>
</dbReference>
<evidence type="ECO:0000256" key="5">
    <source>
        <dbReference type="ARBA" id="ARBA00023273"/>
    </source>
</evidence>
<evidence type="ECO:0000256" key="4">
    <source>
        <dbReference type="ARBA" id="ARBA00023069"/>
    </source>
</evidence>
<dbReference type="InterPro" id="IPR050576">
    <property type="entry name" value="Cilia_flagella_integrity"/>
</dbReference>
<keyword evidence="5" id="KW-0966">Cell projection</keyword>
<keyword evidence="2" id="KW-0433">Leucine-rich repeat</keyword>
<dbReference type="PANTHER" id="PTHR45973:SF9">
    <property type="entry name" value="LEUCINE-RICH REPEAT-CONTAINING PROTEIN 46"/>
    <property type="match status" value="1"/>
</dbReference>
<protein>
    <submittedName>
        <fullName evidence="6">Leucine-rich repeat and coiled-coil domain-containing protein 1</fullName>
    </submittedName>
</protein>
<dbReference type="Pfam" id="PF14580">
    <property type="entry name" value="LRR_9"/>
    <property type="match status" value="1"/>
</dbReference>
<keyword evidence="4" id="KW-0969">Cilium</keyword>
<reference evidence="6" key="1">
    <citation type="journal article" date="2022" name="bioRxiv">
        <title>Genomics of Preaxostyla Flagellates Illuminates Evolutionary Transitions and the Path Towards Mitochondrial Loss.</title>
        <authorList>
            <person name="Novak L.V.F."/>
            <person name="Treitli S.C."/>
            <person name="Pyrih J."/>
            <person name="Halakuc P."/>
            <person name="Pipaliya S.V."/>
            <person name="Vacek V."/>
            <person name="Brzon O."/>
            <person name="Soukal P."/>
            <person name="Eme L."/>
            <person name="Dacks J.B."/>
            <person name="Karnkowska A."/>
            <person name="Elias M."/>
            <person name="Hampl V."/>
        </authorList>
    </citation>
    <scope>NUCLEOTIDE SEQUENCE</scope>
    <source>
        <strain evidence="6">RCP-MX</strain>
    </source>
</reference>
<dbReference type="Proteomes" id="UP001141327">
    <property type="component" value="Unassembled WGS sequence"/>
</dbReference>
<accession>A0ABQ8UNZ0</accession>
<comment type="caution">
    <text evidence="6">The sequence shown here is derived from an EMBL/GenBank/DDBJ whole genome shotgun (WGS) entry which is preliminary data.</text>
</comment>
<keyword evidence="7" id="KW-1185">Reference proteome</keyword>
<dbReference type="Gene3D" id="3.80.10.10">
    <property type="entry name" value="Ribonuclease Inhibitor"/>
    <property type="match status" value="1"/>
</dbReference>
<dbReference type="InterPro" id="IPR001611">
    <property type="entry name" value="Leu-rich_rpt"/>
</dbReference>
<dbReference type="PANTHER" id="PTHR45973">
    <property type="entry name" value="PROTEIN PHOSPHATASE 1 REGULATORY SUBUNIT SDS22-RELATED"/>
    <property type="match status" value="1"/>
</dbReference>
<name>A0ABQ8UNZ0_9EUKA</name>
<keyword evidence="3" id="KW-0677">Repeat</keyword>
<dbReference type="InterPro" id="IPR032675">
    <property type="entry name" value="LRR_dom_sf"/>
</dbReference>
<evidence type="ECO:0000256" key="2">
    <source>
        <dbReference type="ARBA" id="ARBA00022614"/>
    </source>
</evidence>
<dbReference type="SMART" id="SM00365">
    <property type="entry name" value="LRR_SD22"/>
    <property type="match status" value="3"/>
</dbReference>
<evidence type="ECO:0000256" key="3">
    <source>
        <dbReference type="ARBA" id="ARBA00022737"/>
    </source>
</evidence>
<evidence type="ECO:0000313" key="7">
    <source>
        <dbReference type="Proteomes" id="UP001141327"/>
    </source>
</evidence>
<dbReference type="PROSITE" id="PS51450">
    <property type="entry name" value="LRR"/>
    <property type="match status" value="3"/>
</dbReference>
<organism evidence="6 7">
    <name type="scientific">Paratrimastix pyriformis</name>
    <dbReference type="NCBI Taxonomy" id="342808"/>
    <lineage>
        <taxon>Eukaryota</taxon>
        <taxon>Metamonada</taxon>
        <taxon>Preaxostyla</taxon>
        <taxon>Paratrimastigidae</taxon>
        <taxon>Paratrimastix</taxon>
    </lineage>
</organism>
<evidence type="ECO:0000256" key="1">
    <source>
        <dbReference type="ARBA" id="ARBA00004138"/>
    </source>
</evidence>
<comment type="subcellular location">
    <subcellularLocation>
        <location evidence="1">Cell projection</location>
        <location evidence="1">Cilium</location>
    </subcellularLocation>
</comment>
<sequence length="287" mass="31499">MQRTTRTQITEQLILSLSREFDLEVVFSLSLAHMHIAKIENLDRTVNLANLDLSENNIVQIEGLNKLEKLKKLNLGYNEITRIEGLENCIALEELHLEGNHIDNLGGLASLTLLPGLKALYLSAVKGTPNPVCLQPDYRAAVLRELPRLEVLDGIRLRNPVIPTEIPPELRRPPPVKLPPSVSWLKGTPLDPSSLQDPGTFLQKPVERFEGLPPNPIRQGDRLTVFLRAAPQKTSGSLWPSMQAHARGPSPNLLARPPSIMAGASRSSLISAGGLRGGPAKPSIVRR</sequence>